<dbReference type="Gene3D" id="3.40.50.300">
    <property type="entry name" value="P-loop containing nucleotide triphosphate hydrolases"/>
    <property type="match status" value="1"/>
</dbReference>
<evidence type="ECO:0000256" key="5">
    <source>
        <dbReference type="PIRSR" id="PIRSR606689-2"/>
    </source>
</evidence>
<proteinExistence type="inferred from homology"/>
<feature type="binding site" evidence="4">
    <location>
        <position position="62"/>
    </location>
    <ligand>
        <name>GTP</name>
        <dbReference type="ChEBI" id="CHEBI:37565"/>
    </ligand>
</feature>
<dbReference type="OrthoDB" id="2412813at2759"/>
<dbReference type="InterPro" id="IPR006689">
    <property type="entry name" value="Small_GTPase_ARF/SAR"/>
</dbReference>
<keyword evidence="5" id="KW-0460">Magnesium</keyword>
<evidence type="ECO:0000256" key="3">
    <source>
        <dbReference type="ARBA" id="ARBA00023134"/>
    </source>
</evidence>
<dbReference type="Proteomes" id="UP000078512">
    <property type="component" value="Unassembled WGS sequence"/>
</dbReference>
<evidence type="ECO:0000256" key="1">
    <source>
        <dbReference type="ARBA" id="ARBA00010290"/>
    </source>
</evidence>
<dbReference type="AlphaFoldDB" id="A0A197JSS8"/>
<evidence type="ECO:0000313" key="7">
    <source>
        <dbReference type="Proteomes" id="UP000078512"/>
    </source>
</evidence>
<dbReference type="STRING" id="1314771.A0A197JSS8"/>
<dbReference type="InterPro" id="IPR024156">
    <property type="entry name" value="Small_GTPase_ARF"/>
</dbReference>
<feature type="binding site" evidence="5">
    <location>
        <position position="11"/>
    </location>
    <ligand>
        <name>Mg(2+)</name>
        <dbReference type="ChEBI" id="CHEBI:18420"/>
    </ligand>
</feature>
<evidence type="ECO:0000256" key="4">
    <source>
        <dbReference type="PIRSR" id="PIRSR606689-1"/>
    </source>
</evidence>
<reference evidence="6 7" key="1">
    <citation type="submission" date="2016-05" db="EMBL/GenBank/DDBJ databases">
        <title>Genome sequencing reveals origins of a unique bacterial endosymbiosis in the earliest lineages of terrestrial Fungi.</title>
        <authorList>
            <consortium name="DOE Joint Genome Institute"/>
            <person name="Uehling J."/>
            <person name="Gryganskyi A."/>
            <person name="Hameed K."/>
            <person name="Tschaplinski T."/>
            <person name="Misztal P."/>
            <person name="Wu S."/>
            <person name="Desiro A."/>
            <person name="Vande Pol N."/>
            <person name="Du Z.-Y."/>
            <person name="Zienkiewicz A."/>
            <person name="Zienkiewicz K."/>
            <person name="Morin E."/>
            <person name="Tisserant E."/>
            <person name="Splivallo R."/>
            <person name="Hainaut M."/>
            <person name="Henrissat B."/>
            <person name="Ohm R."/>
            <person name="Kuo A."/>
            <person name="Yan J."/>
            <person name="Lipzen A."/>
            <person name="Nolan M."/>
            <person name="Labutti K."/>
            <person name="Barry K."/>
            <person name="Goldstein A."/>
            <person name="Labbe J."/>
            <person name="Schadt C."/>
            <person name="Tuskan G."/>
            <person name="Grigoriev I."/>
            <person name="Martin F."/>
            <person name="Vilgalys R."/>
            <person name="Bonito G."/>
        </authorList>
    </citation>
    <scope>NUCLEOTIDE SEQUENCE [LARGE SCALE GENOMIC DNA]</scope>
    <source>
        <strain evidence="6 7">AG-77</strain>
    </source>
</reference>
<dbReference type="EMBL" id="KV442049">
    <property type="protein sequence ID" value="OAQ28337.1"/>
    <property type="molecule type" value="Genomic_DNA"/>
</dbReference>
<feature type="binding site" evidence="4">
    <location>
        <begin position="4"/>
        <end position="11"/>
    </location>
    <ligand>
        <name>GTP</name>
        <dbReference type="ChEBI" id="CHEBI:37565"/>
    </ligand>
</feature>
<feature type="binding site" evidence="4">
    <location>
        <begin position="118"/>
        <end position="121"/>
    </location>
    <ligand>
        <name>GTP</name>
        <dbReference type="ChEBI" id="CHEBI:37565"/>
    </ligand>
</feature>
<dbReference type="SUPFAM" id="SSF52540">
    <property type="entry name" value="P-loop containing nucleoside triphosphate hydrolases"/>
    <property type="match status" value="1"/>
</dbReference>
<accession>A0A197JSS8</accession>
<dbReference type="PANTHER" id="PTHR11711">
    <property type="entry name" value="ADP RIBOSYLATION FACTOR-RELATED"/>
    <property type="match status" value="1"/>
</dbReference>
<dbReference type="SMART" id="SM00177">
    <property type="entry name" value="ARF"/>
    <property type="match status" value="1"/>
</dbReference>
<dbReference type="Pfam" id="PF00025">
    <property type="entry name" value="Arf"/>
    <property type="match status" value="1"/>
</dbReference>
<name>A0A197JSS8_9FUNG</name>
<evidence type="ECO:0000256" key="2">
    <source>
        <dbReference type="ARBA" id="ARBA00022741"/>
    </source>
</evidence>
<feature type="binding site" evidence="5">
    <location>
        <position position="28"/>
    </location>
    <ligand>
        <name>Mg(2+)</name>
        <dbReference type="ChEBI" id="CHEBI:18420"/>
    </ligand>
</feature>
<dbReference type="GO" id="GO:0046872">
    <property type="term" value="F:metal ion binding"/>
    <property type="evidence" value="ECO:0007669"/>
    <property type="project" value="UniProtKB-KW"/>
</dbReference>
<dbReference type="PROSITE" id="PS51417">
    <property type="entry name" value="ARF"/>
    <property type="match status" value="1"/>
</dbReference>
<protein>
    <submittedName>
        <fullName evidence="6">ARF/SAR protein</fullName>
    </submittedName>
</protein>
<dbReference type="FunFam" id="3.40.50.300:FF:001166">
    <property type="entry name" value="ADP-ribosylation factor D"/>
    <property type="match status" value="1"/>
</dbReference>
<dbReference type="InterPro" id="IPR027417">
    <property type="entry name" value="P-loop_NTPase"/>
</dbReference>
<comment type="similarity">
    <text evidence="1">Belongs to the small GTPase superfamily. Arf family.</text>
</comment>
<sequence length="172" mass="19227">MMVGVEGSGKTTLLYQLFLGKEVSTIPTYGFNCQTITIPITNNTQGDKINSTIKFNLWDLGGSRTDQWQYYAQGTVGVVYVVDCSDESEIENARDCLWRLFEDTLNTLKDAVLLVYANKQDRLNALSVTEVKERLELEARGEGRRWHIQGCSATTGDGILEGMTWMATQVKG</sequence>
<keyword evidence="7" id="KW-1185">Reference proteome</keyword>
<keyword evidence="5" id="KW-0479">Metal-binding</keyword>
<dbReference type="GO" id="GO:0005525">
    <property type="term" value="F:GTP binding"/>
    <property type="evidence" value="ECO:0007669"/>
    <property type="project" value="UniProtKB-KW"/>
</dbReference>
<keyword evidence="2 4" id="KW-0547">Nucleotide-binding</keyword>
<dbReference type="CDD" id="cd00878">
    <property type="entry name" value="Arf_Arl"/>
    <property type="match status" value="1"/>
</dbReference>
<dbReference type="GO" id="GO:0003924">
    <property type="term" value="F:GTPase activity"/>
    <property type="evidence" value="ECO:0007669"/>
    <property type="project" value="InterPro"/>
</dbReference>
<gene>
    <name evidence="6" type="ORF">K457DRAFT_896009</name>
</gene>
<keyword evidence="3 4" id="KW-0342">GTP-binding</keyword>
<organism evidence="6 7">
    <name type="scientific">Linnemannia elongata AG-77</name>
    <dbReference type="NCBI Taxonomy" id="1314771"/>
    <lineage>
        <taxon>Eukaryota</taxon>
        <taxon>Fungi</taxon>
        <taxon>Fungi incertae sedis</taxon>
        <taxon>Mucoromycota</taxon>
        <taxon>Mortierellomycotina</taxon>
        <taxon>Mortierellomycetes</taxon>
        <taxon>Mortierellales</taxon>
        <taxon>Mortierellaceae</taxon>
        <taxon>Linnemannia</taxon>
    </lineage>
</organism>
<evidence type="ECO:0000313" key="6">
    <source>
        <dbReference type="EMBL" id="OAQ28337.1"/>
    </source>
</evidence>